<dbReference type="EMBL" id="BGZK01001178">
    <property type="protein sequence ID" value="GBP73565.1"/>
    <property type="molecule type" value="Genomic_DNA"/>
</dbReference>
<proteinExistence type="predicted"/>
<organism evidence="1 2">
    <name type="scientific">Eumeta variegata</name>
    <name type="common">Bagworm moth</name>
    <name type="synonym">Eumeta japonica</name>
    <dbReference type="NCBI Taxonomy" id="151549"/>
    <lineage>
        <taxon>Eukaryota</taxon>
        <taxon>Metazoa</taxon>
        <taxon>Ecdysozoa</taxon>
        <taxon>Arthropoda</taxon>
        <taxon>Hexapoda</taxon>
        <taxon>Insecta</taxon>
        <taxon>Pterygota</taxon>
        <taxon>Neoptera</taxon>
        <taxon>Endopterygota</taxon>
        <taxon>Lepidoptera</taxon>
        <taxon>Glossata</taxon>
        <taxon>Ditrysia</taxon>
        <taxon>Tineoidea</taxon>
        <taxon>Psychidae</taxon>
        <taxon>Oiketicinae</taxon>
        <taxon>Eumeta</taxon>
    </lineage>
</organism>
<protein>
    <submittedName>
        <fullName evidence="1">Uncharacterized protein</fullName>
    </submittedName>
</protein>
<gene>
    <name evidence="1" type="ORF">EVAR_99159_1</name>
</gene>
<dbReference type="AlphaFoldDB" id="A0A4C1YGV0"/>
<evidence type="ECO:0000313" key="1">
    <source>
        <dbReference type="EMBL" id="GBP73565.1"/>
    </source>
</evidence>
<comment type="caution">
    <text evidence="1">The sequence shown here is derived from an EMBL/GenBank/DDBJ whole genome shotgun (WGS) entry which is preliminary data.</text>
</comment>
<keyword evidence="2" id="KW-1185">Reference proteome</keyword>
<accession>A0A4C1YGV0</accession>
<reference evidence="1 2" key="1">
    <citation type="journal article" date="2019" name="Commun. Biol.">
        <title>The bagworm genome reveals a unique fibroin gene that provides high tensile strength.</title>
        <authorList>
            <person name="Kono N."/>
            <person name="Nakamura H."/>
            <person name="Ohtoshi R."/>
            <person name="Tomita M."/>
            <person name="Numata K."/>
            <person name="Arakawa K."/>
        </authorList>
    </citation>
    <scope>NUCLEOTIDE SEQUENCE [LARGE SCALE GENOMIC DNA]</scope>
</reference>
<sequence length="100" mass="11681">MRTHKDRRFVIGLVPLRIRKLLLKKGVLKIVFETRNSRKRYRPRYWRCRRAISLSGYLVQSTKVFDRNGCGRPSCFLSLSGCVVGKTGYCRKSNSDENII</sequence>
<evidence type="ECO:0000313" key="2">
    <source>
        <dbReference type="Proteomes" id="UP000299102"/>
    </source>
</evidence>
<dbReference type="Proteomes" id="UP000299102">
    <property type="component" value="Unassembled WGS sequence"/>
</dbReference>
<name>A0A4C1YGV0_EUMVA</name>